<dbReference type="PANTHER" id="PTHR10869">
    <property type="entry name" value="PROLYL 4-HYDROXYLASE ALPHA SUBUNIT"/>
    <property type="match status" value="1"/>
</dbReference>
<evidence type="ECO:0000256" key="2">
    <source>
        <dbReference type="ARBA" id="ARBA00022723"/>
    </source>
</evidence>
<dbReference type="EMBL" id="JAZHOG010000002">
    <property type="protein sequence ID" value="MEJ8566716.1"/>
    <property type="molecule type" value="Genomic_DNA"/>
</dbReference>
<comment type="caution">
    <text evidence="8">The sequence shown here is derived from an EMBL/GenBank/DDBJ whole genome shotgun (WGS) entry which is preliminary data.</text>
</comment>
<keyword evidence="5" id="KW-0560">Oxidoreductase</keyword>
<dbReference type="GO" id="GO:0004656">
    <property type="term" value="F:procollagen-proline 4-dioxygenase activity"/>
    <property type="evidence" value="ECO:0007669"/>
    <property type="project" value="TreeGrafter"/>
</dbReference>
<evidence type="ECO:0000256" key="3">
    <source>
        <dbReference type="ARBA" id="ARBA00022896"/>
    </source>
</evidence>
<dbReference type="InterPro" id="IPR004027">
    <property type="entry name" value="SEC_C_motif"/>
</dbReference>
<dbReference type="InterPro" id="IPR005123">
    <property type="entry name" value="Oxoglu/Fe-dep_dioxygenase_dom"/>
</dbReference>
<dbReference type="Pfam" id="PF13640">
    <property type="entry name" value="2OG-FeII_Oxy_3"/>
    <property type="match status" value="1"/>
</dbReference>
<evidence type="ECO:0000256" key="5">
    <source>
        <dbReference type="ARBA" id="ARBA00023002"/>
    </source>
</evidence>
<dbReference type="Proteomes" id="UP001359886">
    <property type="component" value="Unassembled WGS sequence"/>
</dbReference>
<dbReference type="RefSeq" id="WP_354694038.1">
    <property type="nucleotide sequence ID" value="NZ_JAZHOG010000002.1"/>
</dbReference>
<proteinExistence type="predicted"/>
<reference evidence="8 9" key="1">
    <citation type="submission" date="2024-02" db="EMBL/GenBank/DDBJ databases">
        <title>A novel Wenzhouxiangellaceae bacterium, isolated from coastal sediments.</title>
        <authorList>
            <person name="Du Z.-J."/>
            <person name="Ye Y.-Q."/>
            <person name="Zhang X.-Y."/>
        </authorList>
    </citation>
    <scope>NUCLEOTIDE SEQUENCE [LARGE SCALE GENOMIC DNA]</scope>
    <source>
        <strain evidence="8 9">CH-27</strain>
    </source>
</reference>
<dbReference type="SMART" id="SM00702">
    <property type="entry name" value="P4Hc"/>
    <property type="match status" value="1"/>
</dbReference>
<evidence type="ECO:0000256" key="6">
    <source>
        <dbReference type="ARBA" id="ARBA00023004"/>
    </source>
</evidence>
<dbReference type="PANTHER" id="PTHR10869:SF246">
    <property type="entry name" value="TRANSMEMBRANE PROLYL 4-HYDROXYLASE"/>
    <property type="match status" value="1"/>
</dbReference>
<evidence type="ECO:0000313" key="9">
    <source>
        <dbReference type="Proteomes" id="UP001359886"/>
    </source>
</evidence>
<dbReference type="SUPFAM" id="SSF103642">
    <property type="entry name" value="Sec-C motif"/>
    <property type="match status" value="1"/>
</dbReference>
<evidence type="ECO:0000256" key="4">
    <source>
        <dbReference type="ARBA" id="ARBA00022964"/>
    </source>
</evidence>
<evidence type="ECO:0000313" key="8">
    <source>
        <dbReference type="EMBL" id="MEJ8566716.1"/>
    </source>
</evidence>
<comment type="cofactor">
    <cofactor evidence="1">
        <name>L-ascorbate</name>
        <dbReference type="ChEBI" id="CHEBI:38290"/>
    </cofactor>
</comment>
<evidence type="ECO:0000259" key="7">
    <source>
        <dbReference type="PROSITE" id="PS51471"/>
    </source>
</evidence>
<accession>A0AAW9RAZ7</accession>
<dbReference type="Gene3D" id="3.10.450.50">
    <property type="match status" value="1"/>
</dbReference>
<dbReference type="Gene3D" id="2.60.120.620">
    <property type="entry name" value="q2cbj1_9rhob like domain"/>
    <property type="match status" value="1"/>
</dbReference>
<keyword evidence="6" id="KW-0408">Iron</keyword>
<sequence>MNASPVTRPLFRLQRTDPCFCGSGRRFKSCCGSLTEPRNPPHGVHVQRRFLDSETCAEWVRHLDSRPRSPLAVHALDDDEPAGLAKEKTHGRVTDKVDAGELQAAIVERVQEAFATAVPAGLDRRVDWFENPQVLRYEPGGLYGPHADSDHFMPAEGHWRKVIDRDVSILLYLNEDFEGGELMFRQFNYRYRPHTGDLLFFPSHGHYAHQALPVKHGVRYVVVSWAAFVDEPRVLTVRPSGSIDMER</sequence>
<dbReference type="AlphaFoldDB" id="A0AAW9RAZ7"/>
<gene>
    <name evidence="8" type="ORF">V3330_03660</name>
</gene>
<organism evidence="8 9">
    <name type="scientific">Elongatibacter sediminis</name>
    <dbReference type="NCBI Taxonomy" id="3119006"/>
    <lineage>
        <taxon>Bacteria</taxon>
        <taxon>Pseudomonadati</taxon>
        <taxon>Pseudomonadota</taxon>
        <taxon>Gammaproteobacteria</taxon>
        <taxon>Chromatiales</taxon>
        <taxon>Wenzhouxiangellaceae</taxon>
        <taxon>Elongatibacter</taxon>
    </lineage>
</organism>
<dbReference type="InterPro" id="IPR045054">
    <property type="entry name" value="P4HA-like"/>
</dbReference>
<keyword evidence="2" id="KW-0479">Metal-binding</keyword>
<dbReference type="PROSITE" id="PS51471">
    <property type="entry name" value="FE2OG_OXY"/>
    <property type="match status" value="1"/>
</dbReference>
<keyword evidence="9" id="KW-1185">Reference proteome</keyword>
<dbReference type="GO" id="GO:0005506">
    <property type="term" value="F:iron ion binding"/>
    <property type="evidence" value="ECO:0007669"/>
    <property type="project" value="InterPro"/>
</dbReference>
<keyword evidence="4" id="KW-0223">Dioxygenase</keyword>
<dbReference type="Pfam" id="PF02810">
    <property type="entry name" value="SEC-C"/>
    <property type="match status" value="1"/>
</dbReference>
<protein>
    <submittedName>
        <fullName evidence="8">2OG-Fe(II) oxygenase</fullName>
    </submittedName>
</protein>
<dbReference type="InterPro" id="IPR044862">
    <property type="entry name" value="Pro_4_hyd_alph_FE2OG_OXY"/>
</dbReference>
<dbReference type="InterPro" id="IPR006620">
    <property type="entry name" value="Pro_4_hyd_alph"/>
</dbReference>
<name>A0AAW9RAZ7_9GAMM</name>
<feature type="domain" description="Fe2OG dioxygenase" evidence="7">
    <location>
        <begin position="128"/>
        <end position="228"/>
    </location>
</feature>
<keyword evidence="3" id="KW-0847">Vitamin C</keyword>
<dbReference type="GO" id="GO:0031418">
    <property type="term" value="F:L-ascorbic acid binding"/>
    <property type="evidence" value="ECO:0007669"/>
    <property type="project" value="UniProtKB-KW"/>
</dbReference>
<evidence type="ECO:0000256" key="1">
    <source>
        <dbReference type="ARBA" id="ARBA00001961"/>
    </source>
</evidence>